<feature type="non-terminal residue" evidence="1">
    <location>
        <position position="184"/>
    </location>
</feature>
<accession>A0A0F9EY99</accession>
<sequence>MSELDEAPSSQYIRELYAHVSGSGSGGSPWSRQHTVDKDILELVFDEHAIITPDTNAPDRKRRYTPHRMSTGEAGRIVDTIVAIHQPVARIGLMVATEGVAGGQAKDNNEMAIQEAIDQLNPFTDAPRPRVVWSQVALGRGAQLGPIHGTATAWDFPERGESETEEQIFKRRQAWRSSYGIPLV</sequence>
<dbReference type="EMBL" id="LAZR01032771">
    <property type="protein sequence ID" value="KKL49960.1"/>
    <property type="molecule type" value="Genomic_DNA"/>
</dbReference>
<protein>
    <submittedName>
        <fullName evidence="1">Uncharacterized protein</fullName>
    </submittedName>
</protein>
<reference evidence="1" key="1">
    <citation type="journal article" date="2015" name="Nature">
        <title>Complex archaea that bridge the gap between prokaryotes and eukaryotes.</title>
        <authorList>
            <person name="Spang A."/>
            <person name="Saw J.H."/>
            <person name="Jorgensen S.L."/>
            <person name="Zaremba-Niedzwiedzka K."/>
            <person name="Martijn J."/>
            <person name="Lind A.E."/>
            <person name="van Eijk R."/>
            <person name="Schleper C."/>
            <person name="Guy L."/>
            <person name="Ettema T.J."/>
        </authorList>
    </citation>
    <scope>NUCLEOTIDE SEQUENCE</scope>
</reference>
<gene>
    <name evidence="1" type="ORF">LCGC14_2310290</name>
</gene>
<organism evidence="1">
    <name type="scientific">marine sediment metagenome</name>
    <dbReference type="NCBI Taxonomy" id="412755"/>
    <lineage>
        <taxon>unclassified sequences</taxon>
        <taxon>metagenomes</taxon>
        <taxon>ecological metagenomes</taxon>
    </lineage>
</organism>
<proteinExistence type="predicted"/>
<dbReference type="AlphaFoldDB" id="A0A0F9EY99"/>
<comment type="caution">
    <text evidence="1">The sequence shown here is derived from an EMBL/GenBank/DDBJ whole genome shotgun (WGS) entry which is preliminary data.</text>
</comment>
<evidence type="ECO:0000313" key="1">
    <source>
        <dbReference type="EMBL" id="KKL49960.1"/>
    </source>
</evidence>
<name>A0A0F9EY99_9ZZZZ</name>